<protein>
    <recommendedName>
        <fullName evidence="2">WxL domain-containing protein</fullName>
    </recommendedName>
</protein>
<evidence type="ECO:0000259" key="2">
    <source>
        <dbReference type="Pfam" id="PF13731"/>
    </source>
</evidence>
<comment type="caution">
    <text evidence="3">The sequence shown here is derived from an EMBL/GenBank/DDBJ whole genome shotgun (WGS) entry which is preliminary data.</text>
</comment>
<gene>
    <name evidence="3" type="ORF">FD09_GL000792</name>
</gene>
<evidence type="ECO:0000313" key="4">
    <source>
        <dbReference type="Proteomes" id="UP000051330"/>
    </source>
</evidence>
<feature type="chain" id="PRO_5006408170" description="WxL domain-containing protein" evidence="1">
    <location>
        <begin position="28"/>
        <end position="244"/>
    </location>
</feature>
<keyword evidence="1" id="KW-0732">Signal</keyword>
<dbReference type="InterPro" id="IPR027994">
    <property type="entry name" value="WxL_dom"/>
</dbReference>
<dbReference type="PATRIC" id="fig|1423792.3.peg.808"/>
<proteinExistence type="predicted"/>
<dbReference type="RefSeq" id="WP_057821749.1">
    <property type="nucleotide sequence ID" value="NZ_AZEC01000013.1"/>
</dbReference>
<dbReference type="STRING" id="1423792.FD09_GL000792"/>
<organism evidence="3 4">
    <name type="scientific">Schleiferilactobacillus perolens DSM 12744</name>
    <dbReference type="NCBI Taxonomy" id="1423792"/>
    <lineage>
        <taxon>Bacteria</taxon>
        <taxon>Bacillati</taxon>
        <taxon>Bacillota</taxon>
        <taxon>Bacilli</taxon>
        <taxon>Lactobacillales</taxon>
        <taxon>Lactobacillaceae</taxon>
        <taxon>Schleiferilactobacillus</taxon>
    </lineage>
</organism>
<feature type="domain" description="WxL" evidence="2">
    <location>
        <begin position="68"/>
        <end position="241"/>
    </location>
</feature>
<feature type="signal peptide" evidence="1">
    <location>
        <begin position="1"/>
        <end position="27"/>
    </location>
</feature>
<keyword evidence="4" id="KW-1185">Reference proteome</keyword>
<accession>A0A0R1N325</accession>
<sequence length="244" mass="24123">MKRKGITFLTAALLGAAALLPVSTANAVAGPGTADYNLSGNTTVTNGQNVFVAEAGASASAKSTAEFTVQGGPLQLVAVPDLNFGQANLSTLMNGGTQALANNGVNAAANVATSKNKTAFDGNSAGKLIVNDLRGSTGGWTLSTAFSGVFKAINNPDLNNITLSLSATGANQVAPNEQLNLAGTNIGATALNVATAGATQGKGATTWTVSGPTNASLTIPAQSANISANAVYQSDIVWTLIAGA</sequence>
<dbReference type="Proteomes" id="UP000051330">
    <property type="component" value="Unassembled WGS sequence"/>
</dbReference>
<dbReference type="OrthoDB" id="2299058at2"/>
<reference evidence="3 4" key="1">
    <citation type="journal article" date="2015" name="Genome Announc.">
        <title>Expanding the biotechnology potential of lactobacilli through comparative genomics of 213 strains and associated genera.</title>
        <authorList>
            <person name="Sun Z."/>
            <person name="Harris H.M."/>
            <person name="McCann A."/>
            <person name="Guo C."/>
            <person name="Argimon S."/>
            <person name="Zhang W."/>
            <person name="Yang X."/>
            <person name="Jeffery I.B."/>
            <person name="Cooney J.C."/>
            <person name="Kagawa T.F."/>
            <person name="Liu W."/>
            <person name="Song Y."/>
            <person name="Salvetti E."/>
            <person name="Wrobel A."/>
            <person name="Rasinkangas P."/>
            <person name="Parkhill J."/>
            <person name="Rea M.C."/>
            <person name="O'Sullivan O."/>
            <person name="Ritari J."/>
            <person name="Douillard F.P."/>
            <person name="Paul Ross R."/>
            <person name="Yang R."/>
            <person name="Briner A.E."/>
            <person name="Felis G.E."/>
            <person name="de Vos W.M."/>
            <person name="Barrangou R."/>
            <person name="Klaenhammer T.R."/>
            <person name="Caufield P.W."/>
            <person name="Cui Y."/>
            <person name="Zhang H."/>
            <person name="O'Toole P.W."/>
        </authorList>
    </citation>
    <scope>NUCLEOTIDE SEQUENCE [LARGE SCALE GENOMIC DNA]</scope>
    <source>
        <strain evidence="3 4">DSM 12744</strain>
    </source>
</reference>
<evidence type="ECO:0000313" key="3">
    <source>
        <dbReference type="EMBL" id="KRL11067.1"/>
    </source>
</evidence>
<dbReference type="EMBL" id="AZEC01000013">
    <property type="protein sequence ID" value="KRL11067.1"/>
    <property type="molecule type" value="Genomic_DNA"/>
</dbReference>
<dbReference type="Pfam" id="PF13731">
    <property type="entry name" value="WxL"/>
    <property type="match status" value="1"/>
</dbReference>
<evidence type="ECO:0000256" key="1">
    <source>
        <dbReference type="SAM" id="SignalP"/>
    </source>
</evidence>
<dbReference type="AlphaFoldDB" id="A0A0R1N325"/>
<name>A0A0R1N325_9LACO</name>